<dbReference type="Pfam" id="PF22041">
    <property type="entry name" value="GST_C_7"/>
    <property type="match status" value="1"/>
</dbReference>
<keyword evidence="3" id="KW-1185">Reference proteome</keyword>
<accession>A0ABR2Z9T9</accession>
<dbReference type="InterPro" id="IPR004045">
    <property type="entry name" value="Glutathione_S-Trfase_N"/>
</dbReference>
<evidence type="ECO:0000259" key="1">
    <source>
        <dbReference type="PROSITE" id="PS50404"/>
    </source>
</evidence>
<organism evidence="2 3">
    <name type="scientific">Marasmius tenuissimus</name>
    <dbReference type="NCBI Taxonomy" id="585030"/>
    <lineage>
        <taxon>Eukaryota</taxon>
        <taxon>Fungi</taxon>
        <taxon>Dikarya</taxon>
        <taxon>Basidiomycota</taxon>
        <taxon>Agaricomycotina</taxon>
        <taxon>Agaricomycetes</taxon>
        <taxon>Agaricomycetidae</taxon>
        <taxon>Agaricales</taxon>
        <taxon>Marasmiineae</taxon>
        <taxon>Marasmiaceae</taxon>
        <taxon>Marasmius</taxon>
    </lineage>
</organism>
<feature type="domain" description="GST N-terminal" evidence="1">
    <location>
        <begin position="8"/>
        <end position="101"/>
    </location>
</feature>
<protein>
    <recommendedName>
        <fullName evidence="1">GST N-terminal domain-containing protein</fullName>
    </recommendedName>
</protein>
<dbReference type="SUPFAM" id="SSF52833">
    <property type="entry name" value="Thioredoxin-like"/>
    <property type="match status" value="1"/>
</dbReference>
<comment type="caution">
    <text evidence="2">The sequence shown here is derived from an EMBL/GenBank/DDBJ whole genome shotgun (WGS) entry which is preliminary data.</text>
</comment>
<dbReference type="Pfam" id="PF13417">
    <property type="entry name" value="GST_N_3"/>
    <property type="match status" value="1"/>
</dbReference>
<dbReference type="Gene3D" id="3.40.30.10">
    <property type="entry name" value="Glutaredoxin"/>
    <property type="match status" value="1"/>
</dbReference>
<gene>
    <name evidence="2" type="ORF">AAF712_015277</name>
</gene>
<dbReference type="InterPro" id="IPR036249">
    <property type="entry name" value="Thioredoxin-like_sf"/>
</dbReference>
<dbReference type="EMBL" id="JBBXMP010000376">
    <property type="protein sequence ID" value="KAL0058063.1"/>
    <property type="molecule type" value="Genomic_DNA"/>
</dbReference>
<dbReference type="InterPro" id="IPR054416">
    <property type="entry name" value="GST_UstS-like_C"/>
</dbReference>
<reference evidence="2 3" key="1">
    <citation type="submission" date="2024-05" db="EMBL/GenBank/DDBJ databases">
        <title>A draft genome resource for the thread blight pathogen Marasmius tenuissimus strain MS-2.</title>
        <authorList>
            <person name="Yulfo-Soto G.E."/>
            <person name="Baruah I.K."/>
            <person name="Amoako-Attah I."/>
            <person name="Bukari Y."/>
            <person name="Meinhardt L.W."/>
            <person name="Bailey B.A."/>
            <person name="Cohen S.P."/>
        </authorList>
    </citation>
    <scope>NUCLEOTIDE SEQUENCE [LARGE SCALE GENOMIC DNA]</scope>
    <source>
        <strain evidence="2 3">MS-2</strain>
    </source>
</reference>
<sequence length="252" mass="27985">MLTLYDLGPSKFEDMGLSPFVRAIRFALNYKKIPYTVIDLGMTDIESTAQSLGVPPTTDSSTGSKRYTVPFIHDTTTKTPTVISDSFRIAQHLDTAYPDTPRLIPPGTEMLQSAFCTSVFHAVVPLLPIIRPITAQKYLTPEFRESVRRRFGEGGVSKALSADEEKEGWKKFVTAMTVLVEGYDESESDSEEVFVMGGDSPTFADIYMTAFTWWVREIVGDSDGWKEVAGLRRGKVERLTEATLAVCKGSRS</sequence>
<proteinExistence type="predicted"/>
<dbReference type="Proteomes" id="UP001437256">
    <property type="component" value="Unassembled WGS sequence"/>
</dbReference>
<evidence type="ECO:0000313" key="2">
    <source>
        <dbReference type="EMBL" id="KAL0058063.1"/>
    </source>
</evidence>
<evidence type="ECO:0000313" key="3">
    <source>
        <dbReference type="Proteomes" id="UP001437256"/>
    </source>
</evidence>
<dbReference type="Gene3D" id="1.20.1050.10">
    <property type="match status" value="1"/>
</dbReference>
<dbReference type="PROSITE" id="PS50404">
    <property type="entry name" value="GST_NTER"/>
    <property type="match status" value="1"/>
</dbReference>
<name>A0ABR2Z9T9_9AGAR</name>